<evidence type="ECO:0000313" key="4">
    <source>
        <dbReference type="Proteomes" id="UP000631114"/>
    </source>
</evidence>
<dbReference type="AlphaFoldDB" id="A0A835HRN1"/>
<dbReference type="FunFam" id="1.25.40.10:FF:000158">
    <property type="entry name" value="pentatricopeptide repeat-containing protein At2g33680"/>
    <property type="match status" value="1"/>
</dbReference>
<accession>A0A835HRN1</accession>
<sequence>MMLKTHVLPNSFTFTTVINACSILSDVENGRKIHAHVEIIGLKDDIGVCTSLINMYGKCNDVEARKVFDTMVYRNVVSWTSMIAVYVQNALGDKALLLFREFIVSMSPNHFTLGSIISASASLGRLAAGKVTHGAVFRRGYDGSNVIASTLVDMYAKCGCITYSNKVFRMIQNPSVIPYTSMIVGAAKYGQGNLSLDLFQEMLERGIKPNDVTFLGVLHACNHSGLVDIGLEYLNSMYTKHGIVPDAKHYICTADMLGRTGRLDEAH</sequence>
<dbReference type="OrthoDB" id="1850776at2759"/>
<dbReference type="Gene3D" id="1.25.40.10">
    <property type="entry name" value="Tetratricopeptide repeat domain"/>
    <property type="match status" value="2"/>
</dbReference>
<keyword evidence="1" id="KW-0677">Repeat</keyword>
<dbReference type="NCBIfam" id="TIGR00756">
    <property type="entry name" value="PPR"/>
    <property type="match status" value="1"/>
</dbReference>
<comment type="caution">
    <text evidence="3">The sequence shown here is derived from an EMBL/GenBank/DDBJ whole genome shotgun (WGS) entry which is preliminary data.</text>
</comment>
<gene>
    <name evidence="3" type="ORF">IFM89_037134</name>
</gene>
<dbReference type="PANTHER" id="PTHR47928">
    <property type="entry name" value="REPEAT-CONTAINING PROTEIN, PUTATIVE-RELATED"/>
    <property type="match status" value="1"/>
</dbReference>
<dbReference type="InterPro" id="IPR050421">
    <property type="entry name" value="PPR"/>
</dbReference>
<dbReference type="Pfam" id="PF01535">
    <property type="entry name" value="PPR"/>
    <property type="match status" value="2"/>
</dbReference>
<dbReference type="Pfam" id="PF13041">
    <property type="entry name" value="PPR_2"/>
    <property type="match status" value="1"/>
</dbReference>
<dbReference type="PANTHER" id="PTHR47928:SF155">
    <property type="entry name" value="OS05G0439300 PROTEIN"/>
    <property type="match status" value="1"/>
</dbReference>
<dbReference type="Proteomes" id="UP000631114">
    <property type="component" value="Unassembled WGS sequence"/>
</dbReference>
<feature type="repeat" description="PPR" evidence="2">
    <location>
        <begin position="175"/>
        <end position="209"/>
    </location>
</feature>
<proteinExistence type="predicted"/>
<evidence type="ECO:0008006" key="5">
    <source>
        <dbReference type="Google" id="ProtNLM"/>
    </source>
</evidence>
<dbReference type="PROSITE" id="PS51375">
    <property type="entry name" value="PPR"/>
    <property type="match status" value="1"/>
</dbReference>
<evidence type="ECO:0000313" key="3">
    <source>
        <dbReference type="EMBL" id="KAF9603621.1"/>
    </source>
</evidence>
<dbReference type="GO" id="GO:0099402">
    <property type="term" value="P:plant organ development"/>
    <property type="evidence" value="ECO:0007669"/>
    <property type="project" value="UniProtKB-ARBA"/>
</dbReference>
<reference evidence="3 4" key="1">
    <citation type="submission" date="2020-10" db="EMBL/GenBank/DDBJ databases">
        <title>The Coptis chinensis genome and diversification of protoberbering-type alkaloids.</title>
        <authorList>
            <person name="Wang B."/>
            <person name="Shu S."/>
            <person name="Song C."/>
            <person name="Liu Y."/>
        </authorList>
    </citation>
    <scope>NUCLEOTIDE SEQUENCE [LARGE SCALE GENOMIC DNA]</scope>
    <source>
        <strain evidence="3">HL-2020</strain>
        <tissue evidence="3">Leaf</tissue>
    </source>
</reference>
<evidence type="ECO:0000256" key="2">
    <source>
        <dbReference type="PROSITE-ProRule" id="PRU00708"/>
    </source>
</evidence>
<dbReference type="EMBL" id="JADFTS010000006">
    <property type="protein sequence ID" value="KAF9603621.1"/>
    <property type="molecule type" value="Genomic_DNA"/>
</dbReference>
<dbReference type="InterPro" id="IPR011990">
    <property type="entry name" value="TPR-like_helical_dom_sf"/>
</dbReference>
<keyword evidence="4" id="KW-1185">Reference proteome</keyword>
<dbReference type="InterPro" id="IPR002885">
    <property type="entry name" value="PPR_rpt"/>
</dbReference>
<organism evidence="3 4">
    <name type="scientific">Coptis chinensis</name>
    <dbReference type="NCBI Taxonomy" id="261450"/>
    <lineage>
        <taxon>Eukaryota</taxon>
        <taxon>Viridiplantae</taxon>
        <taxon>Streptophyta</taxon>
        <taxon>Embryophyta</taxon>
        <taxon>Tracheophyta</taxon>
        <taxon>Spermatophyta</taxon>
        <taxon>Magnoliopsida</taxon>
        <taxon>Ranunculales</taxon>
        <taxon>Ranunculaceae</taxon>
        <taxon>Coptidoideae</taxon>
        <taxon>Coptis</taxon>
    </lineage>
</organism>
<evidence type="ECO:0000256" key="1">
    <source>
        <dbReference type="ARBA" id="ARBA00022737"/>
    </source>
</evidence>
<name>A0A835HRN1_9MAGN</name>
<protein>
    <recommendedName>
        <fullName evidence="5">Pentatricopeptide repeat-containing protein</fullName>
    </recommendedName>
</protein>